<accession>A0A0W0YH05</accession>
<proteinExistence type="predicted"/>
<evidence type="ECO:0000313" key="1">
    <source>
        <dbReference type="EMBL" id="KTD56188.1"/>
    </source>
</evidence>
<sequence>MSNECELKHMLQNILWELGARIMTTSFSYDQFKPREMILQISFGICSHVITSHLNYTSHFKGAA</sequence>
<gene>
    <name evidence="1" type="ORF">Lsai_2318</name>
</gene>
<dbReference type="EMBL" id="LNYV01000034">
    <property type="protein sequence ID" value="KTD56188.1"/>
    <property type="molecule type" value="Genomic_DNA"/>
</dbReference>
<reference evidence="1 2" key="1">
    <citation type="submission" date="2015-11" db="EMBL/GenBank/DDBJ databases">
        <title>Genomic analysis of 38 Legionella species identifies large and diverse effector repertoires.</title>
        <authorList>
            <person name="Burstein D."/>
            <person name="Amaro F."/>
            <person name="Zusman T."/>
            <person name="Lifshitz Z."/>
            <person name="Cohen O."/>
            <person name="Gilbert J.A."/>
            <person name="Pupko T."/>
            <person name="Shuman H.A."/>
            <person name="Segal G."/>
        </authorList>
    </citation>
    <scope>NUCLEOTIDE SEQUENCE [LARGE SCALE GENOMIC DNA]</scope>
    <source>
        <strain evidence="1 2">Mt.St.Helens-4</strain>
    </source>
</reference>
<dbReference type="AlphaFoldDB" id="A0A0W0YH05"/>
<dbReference type="STRING" id="28087.Lsai_2318"/>
<name>A0A0W0YH05_9GAMM</name>
<comment type="caution">
    <text evidence="1">The sequence shown here is derived from an EMBL/GenBank/DDBJ whole genome shotgun (WGS) entry which is preliminary data.</text>
</comment>
<dbReference type="Proteomes" id="UP000054621">
    <property type="component" value="Unassembled WGS sequence"/>
</dbReference>
<organism evidence="1 2">
    <name type="scientific">Legionella sainthelensi</name>
    <dbReference type="NCBI Taxonomy" id="28087"/>
    <lineage>
        <taxon>Bacteria</taxon>
        <taxon>Pseudomonadati</taxon>
        <taxon>Pseudomonadota</taxon>
        <taxon>Gammaproteobacteria</taxon>
        <taxon>Legionellales</taxon>
        <taxon>Legionellaceae</taxon>
        <taxon>Legionella</taxon>
    </lineage>
</organism>
<protein>
    <submittedName>
        <fullName evidence="1">Uncharacterized protein</fullName>
    </submittedName>
</protein>
<evidence type="ECO:0000313" key="2">
    <source>
        <dbReference type="Proteomes" id="UP000054621"/>
    </source>
</evidence>